<dbReference type="HOGENOM" id="CLU_031506_7_0_0"/>
<name>C9MY27_9FUSO</name>
<dbReference type="PANTHER" id="PTHR46124:SF2">
    <property type="entry name" value="D-AMINOACYL-TRNA DEACYLASE"/>
    <property type="match status" value="1"/>
</dbReference>
<reference evidence="1 2" key="1">
    <citation type="submission" date="2009-09" db="EMBL/GenBank/DDBJ databases">
        <authorList>
            <person name="Weinstock G."/>
            <person name="Sodergren E."/>
            <person name="Clifton S."/>
            <person name="Fulton L."/>
            <person name="Fulton B."/>
            <person name="Courtney L."/>
            <person name="Fronick C."/>
            <person name="Harrison M."/>
            <person name="Strong C."/>
            <person name="Farmer C."/>
            <person name="Delahaunty K."/>
            <person name="Markovic C."/>
            <person name="Hall O."/>
            <person name="Minx P."/>
            <person name="Tomlinson C."/>
            <person name="Mitreva M."/>
            <person name="Nelson J."/>
            <person name="Hou S."/>
            <person name="Wollam A."/>
            <person name="Pepin K.H."/>
            <person name="Johnson M."/>
            <person name="Bhonagiri V."/>
            <person name="Nash W.E."/>
            <person name="Warren W."/>
            <person name="Chinwalla A."/>
            <person name="Mardis E.R."/>
            <person name="Wilson R.K."/>
        </authorList>
    </citation>
    <scope>NUCLEOTIDE SEQUENCE [LARGE SCALE GENOMIC DNA]</scope>
    <source>
        <strain evidence="1 2">F0254</strain>
    </source>
</reference>
<dbReference type="Pfam" id="PF01026">
    <property type="entry name" value="TatD_DNase"/>
    <property type="match status" value="1"/>
</dbReference>
<dbReference type="GO" id="GO:0016788">
    <property type="term" value="F:hydrolase activity, acting on ester bonds"/>
    <property type="evidence" value="ECO:0007669"/>
    <property type="project" value="InterPro"/>
</dbReference>
<dbReference type="PANTHER" id="PTHR46124">
    <property type="entry name" value="D-AMINOACYL-TRNA DEACYLASE"/>
    <property type="match status" value="1"/>
</dbReference>
<accession>C9MY27</accession>
<dbReference type="Gene3D" id="3.20.20.140">
    <property type="entry name" value="Metal-dependent hydrolases"/>
    <property type="match status" value="1"/>
</dbReference>
<dbReference type="Proteomes" id="UP000006233">
    <property type="component" value="Unassembled WGS sequence"/>
</dbReference>
<evidence type="ECO:0000313" key="1">
    <source>
        <dbReference type="EMBL" id="EEX74407.1"/>
    </source>
</evidence>
<comment type="caution">
    <text evidence="1">The sequence shown here is derived from an EMBL/GenBank/DDBJ whole genome shotgun (WGS) entry which is preliminary data.</text>
</comment>
<evidence type="ECO:0000313" key="2">
    <source>
        <dbReference type="Proteomes" id="UP000006233"/>
    </source>
</evidence>
<dbReference type="STRING" id="634994.GCWU000323_01449"/>
<proteinExistence type="predicted"/>
<dbReference type="AlphaFoldDB" id="C9MY27"/>
<dbReference type="EMBL" id="ACVB02000010">
    <property type="protein sequence ID" value="EEX74407.1"/>
    <property type="molecule type" value="Genomic_DNA"/>
</dbReference>
<dbReference type="eggNOG" id="COG0084">
    <property type="taxonomic scope" value="Bacteria"/>
</dbReference>
<organism evidence="1 2">
    <name type="scientific">Leptotrichia hofstadii F0254</name>
    <dbReference type="NCBI Taxonomy" id="634994"/>
    <lineage>
        <taxon>Bacteria</taxon>
        <taxon>Fusobacteriati</taxon>
        <taxon>Fusobacteriota</taxon>
        <taxon>Fusobacteriia</taxon>
        <taxon>Fusobacteriales</taxon>
        <taxon>Leptotrichiaceae</taxon>
        <taxon>Leptotrichia</taxon>
    </lineage>
</organism>
<dbReference type="GO" id="GO:0005829">
    <property type="term" value="C:cytosol"/>
    <property type="evidence" value="ECO:0007669"/>
    <property type="project" value="TreeGrafter"/>
</dbReference>
<dbReference type="InterPro" id="IPR032466">
    <property type="entry name" value="Metal_Hydrolase"/>
</dbReference>
<dbReference type="InterPro" id="IPR001130">
    <property type="entry name" value="TatD-like"/>
</dbReference>
<protein>
    <submittedName>
        <fullName evidence="1">Hydrolase, TatD family</fullName>
    </submittedName>
</protein>
<gene>
    <name evidence="1" type="ORF">GCWU000323_01449</name>
</gene>
<sequence length="141" mass="16573">MRKIIDTHTHIYDKQFENDFDDVMKRIEDELEGIVSIGFDLESSLKSIELANRYSFVNAVIGVHPVDIKKYNDEVEKELERLALTEKKVVAIGEIGLDYHWMEDPKDVQIAGFRKQMELAERVKNQLLFIQERLCKILLMF</sequence>
<keyword evidence="1" id="KW-0378">Hydrolase</keyword>
<dbReference type="SUPFAM" id="SSF51556">
    <property type="entry name" value="Metallo-dependent hydrolases"/>
    <property type="match status" value="1"/>
</dbReference>